<feature type="region of interest" description="Disordered" evidence="1">
    <location>
        <begin position="4221"/>
        <end position="4250"/>
    </location>
</feature>
<feature type="region of interest" description="Disordered" evidence="1">
    <location>
        <begin position="3293"/>
        <end position="3347"/>
    </location>
</feature>
<dbReference type="Proteomes" id="UP001281761">
    <property type="component" value="Unassembled WGS sequence"/>
</dbReference>
<feature type="compositionally biased region" description="Basic and acidic residues" evidence="1">
    <location>
        <begin position="1693"/>
        <end position="1704"/>
    </location>
</feature>
<feature type="compositionally biased region" description="Basic and acidic residues" evidence="1">
    <location>
        <begin position="2393"/>
        <end position="2403"/>
    </location>
</feature>
<feature type="region of interest" description="Disordered" evidence="1">
    <location>
        <begin position="2393"/>
        <end position="2430"/>
    </location>
</feature>
<feature type="compositionally biased region" description="Polar residues" evidence="1">
    <location>
        <begin position="3336"/>
        <end position="3347"/>
    </location>
</feature>
<organism evidence="2 3">
    <name type="scientific">Blattamonas nauphoetae</name>
    <dbReference type="NCBI Taxonomy" id="2049346"/>
    <lineage>
        <taxon>Eukaryota</taxon>
        <taxon>Metamonada</taxon>
        <taxon>Preaxostyla</taxon>
        <taxon>Oxymonadida</taxon>
        <taxon>Blattamonas</taxon>
    </lineage>
</organism>
<evidence type="ECO:0000313" key="3">
    <source>
        <dbReference type="Proteomes" id="UP001281761"/>
    </source>
</evidence>
<feature type="region of interest" description="Disordered" evidence="1">
    <location>
        <begin position="4038"/>
        <end position="4083"/>
    </location>
</feature>
<evidence type="ECO:0000256" key="1">
    <source>
        <dbReference type="SAM" id="MobiDB-lite"/>
    </source>
</evidence>
<protein>
    <submittedName>
        <fullName evidence="2">Uncharacterized protein</fullName>
    </submittedName>
</protein>
<feature type="compositionally biased region" description="Polar residues" evidence="1">
    <location>
        <begin position="2418"/>
        <end position="2430"/>
    </location>
</feature>
<accession>A0ABQ9YM17</accession>
<feature type="region of interest" description="Disordered" evidence="1">
    <location>
        <begin position="1693"/>
        <end position="1716"/>
    </location>
</feature>
<feature type="compositionally biased region" description="Polar residues" evidence="1">
    <location>
        <begin position="3655"/>
        <end position="3665"/>
    </location>
</feature>
<keyword evidence="3" id="KW-1185">Reference proteome</keyword>
<gene>
    <name evidence="2" type="ORF">BLNAU_87</name>
</gene>
<name>A0ABQ9YM17_9EUKA</name>
<reference evidence="2 3" key="1">
    <citation type="journal article" date="2022" name="bioRxiv">
        <title>Genomics of Preaxostyla Flagellates Illuminates Evolutionary Transitions and the Path Towards Mitochondrial Loss.</title>
        <authorList>
            <person name="Novak L.V.F."/>
            <person name="Treitli S.C."/>
            <person name="Pyrih J."/>
            <person name="Halakuc P."/>
            <person name="Pipaliya S.V."/>
            <person name="Vacek V."/>
            <person name="Brzon O."/>
            <person name="Soukal P."/>
            <person name="Eme L."/>
            <person name="Dacks J.B."/>
            <person name="Karnkowska A."/>
            <person name="Elias M."/>
            <person name="Hampl V."/>
        </authorList>
    </citation>
    <scope>NUCLEOTIDE SEQUENCE [LARGE SCALE GENOMIC DNA]</scope>
    <source>
        <strain evidence="2">NAU3</strain>
        <tissue evidence="2">Gut</tissue>
    </source>
</reference>
<comment type="caution">
    <text evidence="2">The sequence shown here is derived from an EMBL/GenBank/DDBJ whole genome shotgun (WGS) entry which is preliminary data.</text>
</comment>
<feature type="region of interest" description="Disordered" evidence="1">
    <location>
        <begin position="1135"/>
        <end position="1159"/>
    </location>
</feature>
<feature type="compositionally biased region" description="Polar residues" evidence="1">
    <location>
        <begin position="3316"/>
        <end position="3325"/>
    </location>
</feature>
<evidence type="ECO:0000313" key="2">
    <source>
        <dbReference type="EMBL" id="KAK2964787.1"/>
    </source>
</evidence>
<feature type="region of interest" description="Disordered" evidence="1">
    <location>
        <begin position="3639"/>
        <end position="3665"/>
    </location>
</feature>
<dbReference type="EMBL" id="JARBJD010000001">
    <property type="protein sequence ID" value="KAK2964787.1"/>
    <property type="molecule type" value="Genomic_DNA"/>
</dbReference>
<proteinExistence type="predicted"/>
<sequence>MLHTCADLELFFDEVNRLTMQLLMHTPSKTIGLDSRYVFPFRSNPTFVKAIAALCERAGPNYQQIVTYLFKILPYADMELDYYTISHCIMDALAALTDMTYFQWLDNDSQLLIRDAIFRFLKPTNPYFTVKGMYDPSIELYAQRCEEELALQMGGILNQVLTSFNINEPVEFPLQYAKHVCDSLGSIKLNEKEGPRIQDSFPSKIIISSTKVLWNLIDTLDTAKVTKAFMHVTNECLRCPNLNTPWFSFFLLAAANFYGRCARPDAAADQEQNNLLSSLLGNLDKHSTSQSYWIFLACTICNLNPRLYSDHMDNFSTQVLKYALKSARGPISQQVTSLVALQNNTATAATTAPTKNPQPVVFTTIPRNEASTVEAGPRSGEDFRIDGANPSGQGSLFLYAPSLKGDRSNGGGFIRFEPDSEYTRGIENIYALDALTIALLGVPPFDPYPWVAVRAGTEGFTMPANFSLFNSQDSLSHRMFARKKDFVVNRKVLQKINDTLFLKKNTELPFYLLTVQPAARLVAAMSLHNLSYMDSTVFQPILATRTKFKRMQNIMLRVLRYMLLPSFGWFDSWAENMGHKVLLGEYESLNRKKQGTDTKTGFVAETAFWATGKETGDKLKLESAADSLSTISGANQVLIQAKNDTTITNRFADPIFTSTTNSHARAIFEGFLSTSILPLIQSLERKCESEVGSTKGGLASVEPSSSEIASVFTLLPKVRSSDDDSFDIDVHRVKMSDLPNTNAEVSSNFASSNPISLASPWDLSSSWYKASFLQRGAMSPSFVPDTIGLSQPLRFIQPTTDDPYMGDVPPFYASHLFTPSMSNSIFAVGEAQATRDELGAFPHTTLFDLPQLSKTRSRQIFHIGDQLESEWVKKKKTRLETDPPFQQELITNIQTGAGIIDLETSLTSTLASRVEREARVWASFKHYHLMVKREATRPKDTSIDGVKKRVIAHNNKFHVRPNPLHITNRTPLSATTDTSFSVQSEKRRLDGMKTSLEYEGGRLVRRSGLEVVNVLLDGSDLIIADEDERVGVSEVRGQIPKNAINLDDEDEADYDPSEALFGVDGLWSNAPDPLNGKPNTLDVVSGRTQFDVRIDGKKVKAGAEYRPAPSAMSHESMRVVLQSDVIVVEKEAVDVEPPDPNEQGITDEEKKKRKKDHREWVDRQEVLERRKKDPRHLKLYKDIRKLRDKEYDIDIATHRSRPAVTEMSPEEEIGYIRHRLSGNEDSPAADLLAILIYERARELEFPNLEKTMTPATAKALKPSFFTSDSKLYQSPLFTHSITTLWSVITKERGLPSVASVMMNSNAPQDNKDNPVILPNSTQSRSVFNSFRMDTLNAIACSSDLACTSTSNEEYAQVAMMGTSEAYAVLGQIAAQFRLNANRAHAPSLPGVKDIKDPRGKYSQYDPRLAFVMDLFEDKTLTFLRINPTNGTSRNEYDVLDDAFSSYLSTQVSSLPLILPDPPHLSPTPCITRPFTSLMAARTPYLYPLVVKQNKVLYYSLQQTIAEITPYFGLYAPESALKTFTSPGYLRLVLHRHAPIAVAASLALQRSMSLLPLHRASIVLSVVREIQDLPQTLSTFYSITFQDSRKADVQTLENDPFFTSRPQLSVGDAGLGLLPVTQGTTPLRFIHSNEHVVMTMANLLLLLVQQWDRSLVCELAALNARSAAVFSIPFGKPSSTRFVDLNAGQVKQHVPDLKKKDDKVKLPGAPAAPKSQEPESYNLFADFTGNETFTTSDLMTPLSGTSITTRQHMDTLLQVCQTLDGVSMFLLGHGSPSVRAIVLRLTSHLKRRITQIEADLDFLLSNKQKGQVGQGQKSNADELINQNSHVYRQMLRNLKRLLLEATTEQDPIVVRPTLYEIISGRRLSLEGQLYTGDNLWKRKQATEPQTSKFTPFAPSSVSIPHGISAQSMYELPKSSTLVATLESGRPRVGSSVSDKRSAILGTHVYNLKTDVGRDHPSFLQEMLQIGGRDATVAEQMALYPDGYAPVLLYTPLSAKWISDFVARRASVKAITPSAGSTWVNLLPCLRAPLAPSEMIPDEPNLSSSGGYVYDNDYNIFSLLQSRAETRLASITSFSLLGALRSAQQLPLRALGRPLVAKAFKSLIQTVASAPDTSTLNTGNPDGAKKPSELIQLLISNGTGRPESKLPNAPFDPVQTTPSMLWVLSVLGGLDHQYARWSAELLASDTDVTHPKAFQREIEKEQERLKDLAVDCTSASISEAMNKDDQAVADRMRNALRQTNLGNRVARLADRVVNQVRDAAQNIAGDEANERDKQRNSLEQYVSLHLTSLQDLFANRHSLETLWTSLLGQITHQYGASGSTVGIRAFHHTAAWFYKSVHRIPENYPSAIKMDTAFECGFREMVGNTLVGTLALGPVSSADMSTEQFLKERKENVKLKMKTDTEAQPSRTETTDQDPEQANSSFEETKSTLYSPAENPVFLDGFNLILKQVLPQVFSTLGSTFMSLQYAGMIALSNLHPHLILDTLNAFETWTKTAFPSMEVLKKEFSNIKGDDEGQRLANKKEQQKFIRAKFSPVQYINLSNLIPRFLRIIAENDSFSLALSLNPAPIMRYYMSLCAAVIEFPLLRNGKPRIPAFGDYLLPLTQRSKGQRNMAGRSVKTIPGDMDINDLIIRNSTEQNIDEYDELMRKLDAGEEEDDTLGDVPNFTTGLQSADFDVPEANLPFIGPYYQTMFMGKGMLSHVFPQYGKSLMSKPNPKLEEQVNRSMNVVVTHFTKGQANEIDLKIVDGNRHKVTLLLTTQLGRPSNPLDYVMRAVDSMGALSALARALSVGFLPPEELRINPPLPIIATAETVNEFSVSCGLVPSIFLTTASLEQLMSNHLKDIHLYSSTKPDTVPEDQFSKNIHNLYSLHASLMSRWMWRTNLASTGDLYGHPFQYLSLSAPQQSLIGADAQLADALLTSAPSIIRGSLRSAVSDGVSHVISQFVETHECAEENNTAARFIPYNPAPVSIHPASADLSGLSYVSTGSGAAATLPQRSLDNPSQIDITSVDRINQTPANALADSLLFMSGKSKDDVPPATLPSVMSVIVQSHLDSVPMASLSKGLLRALLLFPVAYRIELLRLAMNHAAYGEFSVPMNIVTSVGANRLELYLNEKYENEKAQYVPYFNTEEGVNQAKRAAPALFNYGMNPYTASPGKNFVYRQGGAYGRPWMKSGYKTLLQLRTVFSPLSIVDNFWHYTLALSGHGHAAVSYLIRLLDPRLQDIMKNNRLVPRIEYLSMQKAPEAPASIHGESGGSHLKFSNEDEDEMEDMAPEKLRTDRGYENEWKIDAAALGKENRKESKKLKQLKAAEEDQTKQTLVPQSGSPLAKMARSPKRQNQNQSSGAINITTVPTNDLVIGMEPLFPSIVNQIEQQFYGVQTAGKKPQVKTTSSIKESLPPYAPLLISEKSITFYALAEAHQNRLVEIRSKAGTVLPKAPQLSFLLGNSYPDRAQPPAILTDPDTEIVMPNQLTWEDVKKPKVSADELIQVTDPSLFSHSFGAASSVRSLPFILQVLLFYPQHVSIHILSRCFSDESSIASLFKIAIMKFFTSARFDPVSLRNLDLTPGLILPSINELSKRNKQLYSSVLSFALSNLISSIPSIRLASVQLIRAIVRFQLSEYEQEELLLVYQRMKAKEMNDVSSRRPGAAKPGNPLSGSGDPSMQKLSDSDYYTQKCASLLMVLSLLNHHTPSLANAYSVESLYQSGQAISDSVFRAFPDLLLPVVQASFTNLTQISSNLPLHTSGTLSITDRAPASLFYAENNSEVWNMHPLFISQPSPLEFTSDLARLIVTYDTTFSQSHSLLRLIAPWAEHTDLLATSPDERVQFLQVMFGLVQIWIQKRERQSTGPAALPGIVAPFSSRSIRKFPALPTLSRATIAENDPLLKEAISIWERMAASTSTIENANQRVSRQSLGQGNLMSNLAALEGGDSTLNPIAVPQTNAPIASLTTSQPMSISNNLPVPPNVQLVVRAVLSQIFKTIGTGSTLPAFHILHALFSSYPKVVMNDISLLLTPALWKSLVGVQHAFLIATKRAHATEIDPKTSDKPQGPRHRRLQSSLSKSQRGTDVPSISGVPEGDLERKQRSQIRHVLSQSSIQLKQAGFGRIVVAHILGSIASKNPSIIEEYIPILLAFAVVHSASTQSVIVKKAYGRNYQEQKTKGSKLPLIDARKTHNGLNKHFAEDPSEATTLTSPSAVIKVFLVRLIEVILLLRDSQPQSYFIPVPEGKGDEPADVASDPPSKKEKPRFSDNYPSSFRYGEWQARQNFKEMLPLFSQSATPSQADVPASESWPINWDWVDEPLHPDLLTENPPERDAKRYAELNVADEGHEVHETTMTHNRTEGMPLHVFIHHIVHILLILSPLALPTFTHTIAEWATVGGSQSTCIAAIECYRALIVSITRLSTLYPTMLCLPSSHLASVLGTSLTVKEKPMPPVLSKQAMEGPYAKFVSPNNPNGAVPTSLSSPLSAIRLVDLSSIFSLLSSSLCVPGGSQYPQTPLVRTATHGNILEMSVEQSRLSPAAATNSEQNLIETALSVQRFSTSLSDLGVAEAEISLPTYSAPLPIWNSQHVSAAIISLLDTTLRTGILHHEAHGVTKTDLKTAGVGTVSATQKQLALSSSLPSMIVEEIAQTHANYRRFNPKKASPTPFGATVFDGVTKISKIPPGWTDIETDSSWAKDTNNLSTFLDTHKVVPPREYLLKQVSLPALTNTLEIGIIRAPFLMLPFSAVTPVPTAKIRNRSTVPVYTQAINSISNILMMFQLSSARLDALVQNSNADYTAPKGQKTAVPSLIPNKANFLTWMGDVDRNTYLDQLTADSGFLPLFAMDRTLNNRIKTVMKSPYSVTDEVIEQYMLTFSPSTGSKQQETHQFHQLLAPSPRGHSEGSVNFLQDRAAASFLSSAGSSQILLALQTAGIDPHRVRKFCFKRNSGNFCCCSIGCLVNVSN</sequence>